<gene>
    <name evidence="1" type="ORF">K1T71_005398</name>
</gene>
<keyword evidence="2" id="KW-1185">Reference proteome</keyword>
<evidence type="ECO:0000313" key="1">
    <source>
        <dbReference type="EMBL" id="KAJ0178623.1"/>
    </source>
</evidence>
<dbReference type="EMBL" id="CM034395">
    <property type="protein sequence ID" value="KAJ0178623.1"/>
    <property type="molecule type" value="Genomic_DNA"/>
</dbReference>
<accession>A0ACC1D3Z7</accession>
<protein>
    <submittedName>
        <fullName evidence="1">Uncharacterized protein</fullName>
    </submittedName>
</protein>
<organism evidence="1 2">
    <name type="scientific">Dendrolimus kikuchii</name>
    <dbReference type="NCBI Taxonomy" id="765133"/>
    <lineage>
        <taxon>Eukaryota</taxon>
        <taxon>Metazoa</taxon>
        <taxon>Ecdysozoa</taxon>
        <taxon>Arthropoda</taxon>
        <taxon>Hexapoda</taxon>
        <taxon>Insecta</taxon>
        <taxon>Pterygota</taxon>
        <taxon>Neoptera</taxon>
        <taxon>Endopterygota</taxon>
        <taxon>Lepidoptera</taxon>
        <taxon>Glossata</taxon>
        <taxon>Ditrysia</taxon>
        <taxon>Bombycoidea</taxon>
        <taxon>Lasiocampidae</taxon>
        <taxon>Dendrolimus</taxon>
    </lineage>
</organism>
<evidence type="ECO:0000313" key="2">
    <source>
        <dbReference type="Proteomes" id="UP000824533"/>
    </source>
</evidence>
<proteinExistence type="predicted"/>
<comment type="caution">
    <text evidence="1">The sequence shown here is derived from an EMBL/GenBank/DDBJ whole genome shotgun (WGS) entry which is preliminary data.</text>
</comment>
<dbReference type="Proteomes" id="UP000824533">
    <property type="component" value="Linkage Group LG09"/>
</dbReference>
<reference evidence="1 2" key="1">
    <citation type="journal article" date="2021" name="Front. Genet.">
        <title>Chromosome-Level Genome Assembly Reveals Significant Gene Expansion in the Toll and IMD Signaling Pathways of Dendrolimus kikuchii.</title>
        <authorList>
            <person name="Zhou J."/>
            <person name="Wu P."/>
            <person name="Xiong Z."/>
            <person name="Liu N."/>
            <person name="Zhao N."/>
            <person name="Ji M."/>
            <person name="Qiu Y."/>
            <person name="Yang B."/>
        </authorList>
    </citation>
    <scope>NUCLEOTIDE SEQUENCE [LARGE SCALE GENOMIC DNA]</scope>
    <source>
        <strain evidence="1">Ann1</strain>
    </source>
</reference>
<name>A0ACC1D3Z7_9NEOP</name>
<sequence length="128" mass="14350">MAPRDITKPTTKTTTPMPKKNVGRSLPTKIKKTIEKKPMKMNDSTSQRQSAVTAPKVPTPKSKISTPKKMTTPKAKENKPMLPPNSVTKSGKKSWQRRPKPAHSGVPVPEKMKKLLEKQFLIDFDNSF</sequence>